<name>A0A8H3TRM7_9TREE</name>
<dbReference type="GO" id="GO:0016616">
    <property type="term" value="F:oxidoreductase activity, acting on the CH-OH group of donors, NAD or NADP as acceptor"/>
    <property type="evidence" value="ECO:0007669"/>
    <property type="project" value="UniProtKB-ARBA"/>
</dbReference>
<dbReference type="InterPro" id="IPR023210">
    <property type="entry name" value="NADP_OxRdtase_dom"/>
</dbReference>
<dbReference type="PANTHER" id="PTHR43827:SF3">
    <property type="entry name" value="NADP-DEPENDENT OXIDOREDUCTASE DOMAIN-CONTAINING PROTEIN"/>
    <property type="match status" value="1"/>
</dbReference>
<protein>
    <recommendedName>
        <fullName evidence="4">NADP-dependent oxidoreductase domain-containing protein</fullName>
    </recommendedName>
</protein>
<evidence type="ECO:0000313" key="5">
    <source>
        <dbReference type="EMBL" id="GHJ85365.1"/>
    </source>
</evidence>
<evidence type="ECO:0000256" key="3">
    <source>
        <dbReference type="ARBA" id="ARBA00023002"/>
    </source>
</evidence>
<dbReference type="OrthoDB" id="2563792at2759"/>
<dbReference type="InterPro" id="IPR036812">
    <property type="entry name" value="NAD(P)_OxRdtase_dom_sf"/>
</dbReference>
<dbReference type="AlphaFoldDB" id="A0A8H3TRM7"/>
<comment type="caution">
    <text evidence="5">The sequence shown here is derived from an EMBL/GenBank/DDBJ whole genome shotgun (WGS) entry which is preliminary data.</text>
</comment>
<dbReference type="SUPFAM" id="SSF51430">
    <property type="entry name" value="NAD(P)-linked oxidoreductase"/>
    <property type="match status" value="1"/>
</dbReference>
<reference evidence="5" key="1">
    <citation type="submission" date="2020-07" db="EMBL/GenBank/DDBJ databases">
        <title>Draft Genome Sequence of a Deep-Sea Yeast, Naganishia (Cryptococcus) liquefaciens strain N6.</title>
        <authorList>
            <person name="Han Y.W."/>
            <person name="Kajitani R."/>
            <person name="Morimoto H."/>
            <person name="Parhat M."/>
            <person name="Tsubouchi H."/>
            <person name="Bakenova O."/>
            <person name="Ogata M."/>
            <person name="Argunhan B."/>
            <person name="Aoki R."/>
            <person name="Kajiwara S."/>
            <person name="Itoh T."/>
            <person name="Iwasaki H."/>
        </authorList>
    </citation>
    <scope>NUCLEOTIDE SEQUENCE</scope>
    <source>
        <strain evidence="5">N6</strain>
    </source>
</reference>
<evidence type="ECO:0000256" key="1">
    <source>
        <dbReference type="ARBA" id="ARBA00007905"/>
    </source>
</evidence>
<dbReference type="Pfam" id="PF00248">
    <property type="entry name" value="Aldo_ket_red"/>
    <property type="match status" value="1"/>
</dbReference>
<dbReference type="EMBL" id="BLZA01000011">
    <property type="protein sequence ID" value="GHJ85365.1"/>
    <property type="molecule type" value="Genomic_DNA"/>
</dbReference>
<gene>
    <name evidence="5" type="ORF">NliqN6_1767</name>
</gene>
<evidence type="ECO:0000256" key="2">
    <source>
        <dbReference type="ARBA" id="ARBA00022857"/>
    </source>
</evidence>
<comment type="similarity">
    <text evidence="1">Belongs to the aldo/keto reductase family.</text>
</comment>
<sequence length="286" mass="31946">MTVQKVVKLNDDGVQAPVYAFGTASKLFSMECKSEVVMAISEAGVRHIDTAAMYRNEASVGRAIGLGRHHVFLTSKCDENVPPTRSLTESLKVDRRGPFDIKKPGDLASDVDVMSAVCRRLAGQRPHLFTEEGALTLELECCALVTSPPVTGLILRLETYEPLLRLLDYDVMVTNGDGVTLMDVLLAIGQWMSKRLSSGQQYCLWQEMLARSKEKSKDWSGFPTFRSVPPRYRLPSDASMFARKAIEEQFLADHLFRMDLGRDLIEGGFYQCSVQPCKGTIIFRLQ</sequence>
<keyword evidence="3" id="KW-0560">Oxidoreductase</keyword>
<organism evidence="5 6">
    <name type="scientific">Naganishia liquefaciens</name>
    <dbReference type="NCBI Taxonomy" id="104408"/>
    <lineage>
        <taxon>Eukaryota</taxon>
        <taxon>Fungi</taxon>
        <taxon>Dikarya</taxon>
        <taxon>Basidiomycota</taxon>
        <taxon>Agaricomycotina</taxon>
        <taxon>Tremellomycetes</taxon>
        <taxon>Filobasidiales</taxon>
        <taxon>Filobasidiaceae</taxon>
        <taxon>Naganishia</taxon>
    </lineage>
</organism>
<dbReference type="Gene3D" id="3.20.20.100">
    <property type="entry name" value="NADP-dependent oxidoreductase domain"/>
    <property type="match status" value="1"/>
</dbReference>
<feature type="domain" description="NADP-dependent oxidoreductase" evidence="4">
    <location>
        <begin position="21"/>
        <end position="83"/>
    </location>
</feature>
<keyword evidence="6" id="KW-1185">Reference proteome</keyword>
<dbReference type="InterPro" id="IPR020471">
    <property type="entry name" value="AKR"/>
</dbReference>
<evidence type="ECO:0000259" key="4">
    <source>
        <dbReference type="Pfam" id="PF00248"/>
    </source>
</evidence>
<dbReference type="Proteomes" id="UP000620104">
    <property type="component" value="Unassembled WGS sequence"/>
</dbReference>
<evidence type="ECO:0000313" key="6">
    <source>
        <dbReference type="Proteomes" id="UP000620104"/>
    </source>
</evidence>
<keyword evidence="2" id="KW-0521">NADP</keyword>
<accession>A0A8H3TRM7</accession>
<proteinExistence type="inferred from homology"/>
<dbReference type="PANTHER" id="PTHR43827">
    <property type="entry name" value="2,5-DIKETO-D-GLUCONIC ACID REDUCTASE"/>
    <property type="match status" value="1"/>
</dbReference>